<reference evidence="6" key="1">
    <citation type="submission" date="2022-10" db="EMBL/GenBank/DDBJ databases">
        <authorList>
            <person name="Chen Y."/>
            <person name="Dougan E. K."/>
            <person name="Chan C."/>
            <person name="Rhodes N."/>
            <person name="Thang M."/>
        </authorList>
    </citation>
    <scope>NUCLEOTIDE SEQUENCE</scope>
</reference>
<feature type="compositionally biased region" description="Basic and acidic residues" evidence="2">
    <location>
        <begin position="203"/>
        <end position="216"/>
    </location>
</feature>
<dbReference type="EMBL" id="CAMXCT010006726">
    <property type="protein sequence ID" value="CAI4018998.1"/>
    <property type="molecule type" value="Genomic_DNA"/>
</dbReference>
<dbReference type="SUPFAM" id="SSF53098">
    <property type="entry name" value="Ribonuclease H-like"/>
    <property type="match status" value="1"/>
</dbReference>
<dbReference type="Gene3D" id="3.60.10.10">
    <property type="entry name" value="Endonuclease/exonuclease/phosphatase"/>
    <property type="match status" value="1"/>
</dbReference>
<feature type="region of interest" description="Disordered" evidence="2">
    <location>
        <begin position="2389"/>
        <end position="2438"/>
    </location>
</feature>
<dbReference type="CDD" id="cd19071">
    <property type="entry name" value="AKR_AKR1-5-like"/>
    <property type="match status" value="1"/>
</dbReference>
<feature type="domain" description="Integrase catalytic" evidence="5">
    <location>
        <begin position="1341"/>
        <end position="1513"/>
    </location>
</feature>
<feature type="compositionally biased region" description="Basic and acidic residues" evidence="2">
    <location>
        <begin position="2410"/>
        <end position="2428"/>
    </location>
</feature>
<keyword evidence="1" id="KW-0479">Metal-binding</keyword>
<dbReference type="InterPro" id="IPR001878">
    <property type="entry name" value="Znf_CCHC"/>
</dbReference>
<evidence type="ECO:0000313" key="9">
    <source>
        <dbReference type="Proteomes" id="UP001152797"/>
    </source>
</evidence>
<dbReference type="InterPro" id="IPR036812">
    <property type="entry name" value="NAD(P)_OxRdtase_dom_sf"/>
</dbReference>
<dbReference type="SMART" id="SM00343">
    <property type="entry name" value="ZnF_C2HC"/>
    <property type="match status" value="1"/>
</dbReference>
<accession>A0A9P1M4Q3</accession>
<feature type="compositionally biased region" description="Polar residues" evidence="2">
    <location>
        <begin position="581"/>
        <end position="597"/>
    </location>
</feature>
<dbReference type="InterPro" id="IPR020471">
    <property type="entry name" value="AKR"/>
</dbReference>
<dbReference type="InterPro" id="IPR023210">
    <property type="entry name" value="NADP_OxRdtase_dom"/>
</dbReference>
<protein>
    <submittedName>
        <fullName evidence="8">NADPH-dependent aldo-keto reductase, chloroplastic (AtChlAKR) (Aldo-keto reductase family 4 member C9)</fullName>
    </submittedName>
</protein>
<feature type="compositionally biased region" description="Basic and acidic residues" evidence="2">
    <location>
        <begin position="658"/>
        <end position="671"/>
    </location>
</feature>
<dbReference type="EMBL" id="CAMXCT020006726">
    <property type="protein sequence ID" value="CAL1172373.1"/>
    <property type="molecule type" value="Genomic_DNA"/>
</dbReference>
<dbReference type="PANTHER" id="PTHR11732">
    <property type="entry name" value="ALDO/KETO REDUCTASE"/>
    <property type="match status" value="1"/>
</dbReference>
<dbReference type="PROSITE" id="PS50158">
    <property type="entry name" value="ZF_CCHC"/>
    <property type="match status" value="1"/>
</dbReference>
<evidence type="ECO:0000256" key="1">
    <source>
        <dbReference type="PROSITE-ProRule" id="PRU00723"/>
    </source>
</evidence>
<feature type="domain" description="C3H1-type" evidence="3">
    <location>
        <begin position="604"/>
        <end position="632"/>
    </location>
</feature>
<keyword evidence="1" id="KW-0863">Zinc-finger</keyword>
<dbReference type="InterPro" id="IPR012337">
    <property type="entry name" value="RNaseH-like_sf"/>
</dbReference>
<dbReference type="GO" id="GO:0008270">
    <property type="term" value="F:zinc ion binding"/>
    <property type="evidence" value="ECO:0007669"/>
    <property type="project" value="UniProtKB-KW"/>
</dbReference>
<comment type="caution">
    <text evidence="6">The sequence shown here is derived from an EMBL/GenBank/DDBJ whole genome shotgun (WGS) entry which is preliminary data.</text>
</comment>
<feature type="domain" description="CCHC-type" evidence="4">
    <location>
        <begin position="637"/>
        <end position="653"/>
    </location>
</feature>
<evidence type="ECO:0000313" key="6">
    <source>
        <dbReference type="EMBL" id="CAI4018998.1"/>
    </source>
</evidence>
<dbReference type="InterPro" id="IPR036691">
    <property type="entry name" value="Endo/exonu/phosph_ase_sf"/>
</dbReference>
<feature type="compositionally biased region" description="Low complexity" evidence="2">
    <location>
        <begin position="678"/>
        <end position="690"/>
    </location>
</feature>
<evidence type="ECO:0000259" key="3">
    <source>
        <dbReference type="PROSITE" id="PS50103"/>
    </source>
</evidence>
<feature type="region of interest" description="Disordered" evidence="2">
    <location>
        <begin position="658"/>
        <end position="705"/>
    </location>
</feature>
<feature type="compositionally biased region" description="Basic and acidic residues" evidence="2">
    <location>
        <begin position="162"/>
        <end position="172"/>
    </location>
</feature>
<dbReference type="CDD" id="cd09272">
    <property type="entry name" value="RNase_HI_RT_Ty1"/>
    <property type="match status" value="1"/>
</dbReference>
<dbReference type="GO" id="GO:0016491">
    <property type="term" value="F:oxidoreductase activity"/>
    <property type="evidence" value="ECO:0007669"/>
    <property type="project" value="InterPro"/>
</dbReference>
<dbReference type="InterPro" id="IPR013103">
    <property type="entry name" value="RVT_2"/>
</dbReference>
<feature type="compositionally biased region" description="Basic and acidic residues" evidence="2">
    <location>
        <begin position="2389"/>
        <end position="2402"/>
    </location>
</feature>
<feature type="compositionally biased region" description="Basic and acidic residues" evidence="2">
    <location>
        <begin position="267"/>
        <end position="281"/>
    </location>
</feature>
<dbReference type="PRINTS" id="PR00069">
    <property type="entry name" value="ALDKETRDTASE"/>
</dbReference>
<dbReference type="InterPro" id="IPR018170">
    <property type="entry name" value="Aldo/ket_reductase_CS"/>
</dbReference>
<dbReference type="SUPFAM" id="SSF56219">
    <property type="entry name" value="DNase I-like"/>
    <property type="match status" value="1"/>
</dbReference>
<sequence length="3365" mass="377859">MMMRRRASGSPEADRSGEERPEEEMLGPTGRPVSYGPQNPQMLELEDEKKDVENEEPKKELEPLFTEEQVRQFEELHNRAPLLYGSPQRTQLGIEDEARSSGLALEDVQLERPKFLPAERPAAMPAGTPSVIYQQQMMQYFFMLQQENMQLKMEQELLKEKLREKEERKTSEVEVPNGEGGRKAKPEVEGFQTPESQQQGSRAAEDRVVKTENDLESERRRLYELTPMEQYDELQKVMDAAVGSVKKPPPGRDLRGPWESHQPSEGARQKERDVPKKEAGEKGTGGDARKNQGNALEPADDGRMQRQVDVLSKMMLHLLESQQGKDDGEKMEAVKPGVNKLQTLQEPTETAPIDYADWLTMIEPVMTDLSDSSHVWWRLVLDECSAWYSEYVKLRPLQRTSFEIEASEELKKTKWVRVERRAVSMLMDAIPTGVREELVATKSLSPVKVIAKLMTIYQPGGLHERTVILRQLEDPGEAGNAVTGVQSLRKWLRWLRRAQDVGLCLPDSTILLRGLTKLMKKLLNNNPELAFRTSLVRNTLQLDTIPNHQTVRTYSEHLLSELEQLVHLEKRSKVANAERATATTSQVKQLNAASSGSTEDKNVKKNVKECKFFHQEDGCRRGAACTWGHNVEPGEKRCYVCGSTKHFARECPRKDIQKDPKVQKVEKEAEAPNKTANKSPAPAEAPAVATKEAETTKEEVASVGGDSLRSVMEEASKMLKSMGVEEKPTKTREEMTKGRMLELQKELQQIQDGSWKPRINMMKTAMVARVKFGKKALLDTGATHALRSKRSDENLVEGKEYKKVRVNLAAGGSKTMWMTDGGTLVHEEPGMEPILPVGRLVRELGCSFEWKDDECFLFHPIRGQIAVEVEEGCPQITQAEAEKMVDELEGMMSLRSMKKVAYDDACWGAEWMAELVEKHPVLASIPSLVKDNLVEVPAEDLSLLKANRRTRRRWIEQGVTVHLYAGPEEGLTLKRAYLEKGGDGTRLIEIDVKRGAHHDMLRIGGMYSTLLKLAMLGAIDAVVGGPNCRTRSVLRHTPREGFPGPSRTAGYPWGLPDAPPDEQGKLLQDDALMLRMLTLYMVAQIARDAMVKERSKRCLKAKVGFLLEQPAAPEWCPECASWWRNRTWLLFKHYYQMEEVTFYQGDFGGEARKPTTCGTNLGFQPPDPLVHGGRSREQGPELDSSKLSRWAPGMMHEVARLLIEEVEGKEVRLKKLSWTAHVDNGHVPFRRDCVVCQRSAARQRPHRRHDDPEAHCLAVDICGPLKWGQDVDGEEKKYLLVGSYTWPVEGKDSDESLGMLDEETAEDDEMLPVLEDEEAEQREASASSSSPPKKEAQAEGLPSRPASKRKGEEEKPPEDAESAEEKTEEGKLEEKLKTKGMLKLMTCVPLASKHALDVLSGVQELVVKLRRYGYPVVRLHTDYETTFVNKHLKGWCLNRGIVRTSSTPEEHQQNGRAEAAIASIKGRVRRLLHSSGMETKWWPIAARHVVELERRRFERIEDKLPRFGQKIVTRKRKWKRGDEFETTAQEVTYLTPIPEVSKGHAVMEEDGSFKVVSCLIQDCKEPQEEEKKLELEEVIQERDPMEARRRLRKKMSVASLRIPEEEFAESIKLFQAVLEQDEDEVIPAVMKGMIAIRKEMAALQEGRLEEEVLQTRVVSNQEVYQNKDEWVGAIRKEINNLVQKGAVKRLTKEEAAYYKREHADKLEVVPGKAVHTIKAPDGKRKCRLVVCGNHLQGGDKKETKEEHANYYAGGADTICLRLALSMAARYGWDIAGLDVVAAFLNAQLGDVHEKPQPREDPTRDRGRIVLMQPPRVLERLGLIEVGELWLVERALYGLRESPRLWSDHRDGTLHGMEIQQGGRTLKLLPSFAEENLWLIKDTSLRDEGGVQGLVLIYVDDMLVMSNPEITNMVVEKIQKTWEVTKPQWVTETEPVRFCGIEIYKNNEGDYFAGQQSFVKEVLKRHNCKEFAASPLKDNFEPEEELDRTREEIQLAQKLAGELLWLAGKTRPDLAYTTSRICSNATRSPKWCAGAAAHTMKYLNRTWGMGLYFRKKGGNVLEVATDASFAPGGGLSHGSVVASMGGTPVMWRSSKQPFPCLSTAETELVEAIEGVIVGDSLACIVEELEGRVDKQLVCDNMAAVALSTTRTGAWRTRHLKVRATHLKWRVEAGDWKMHHRRGTELVADMGTKLLGANKTKDLSKKMNLEWLPDVVAFSRAKEERIEKEEEKLAEEQDREPAVTVSKKVFAGDMEKVVKIATLMAVLQKVERVYAMDKSETEEGSEVLAAFGLLMMILGVVLYKLVERMWKIFHEKRDHEECQARALTRDSRALMRDSRGLMRDSRGLTRDFRGFMRDRERHQLHVREEEEEISCEEGEQTTVKVATLRMRKAENKGSNEKRQEGGSFATRSDSHTTEKGTEERHDKKGAQTDGAVGTLEERKPSLLVLDDAVGTLEEREPSLRVRAEQCPLLDGAVGTLEEREPSLRVRVVQSLTKERELGLRVQIVQRSRTWWGQSSHQMGGDSIEAVDARRWHSLGKEESRFVVNVAGLSKLELNGQRGTVLPLESPEQARQLGRLPVMMHSGKQLSLKVVNLVKIQEPRSRASCGAFSRSARRKLIPSSMRAGGRELVVMIFNLQYLASFPQDPNVARRRLLEITGGKRPDVIAVQEALEGIDLLAEVGYTKLISSAVKAVALREALYGDENALEAVPSVAHDSLMVNELYLNADCHWEVLATGVEQISSSRMVSIGGNTEVPLAPRSVVWVKLGLGSEGPAVFVMNTQLSGSRIEDELLLPHLADERSGQVARVVELFQQHSAEEDVGLLLGDFGAVSGPLSVEAPEAAKAPLVRLEALGWSLAYDQSVVPASCFLGYLSDFMVTSRKVQPLSVEAMSTANIIGEAQLDAPLSDHQAVKAVFSIGSLQSSRTAAVPSAMEAEIPILGFGSHFLPEDLRDERLSDEEFYRSVDQLTQDAVKEALAFGVRLFDSGTGHQNQQSLGLALEKEIKGGLARSEIFVCGRIHKCKDREQLRQDLEMLLSELRLEYVDVLIADCPPELVPAAWPYFEEVVREGRARFLGVSNFDLLGPKVCVEVFRKFLSRTKIPPAVMALEVHPLNSNVEMCELCDTIGIQVLAYSPLGSPGKVECFMNVLTKSDARELRPLLKVPDLEQLQQIAERHAKTAAQVALRWSLQRGHCILPKSWNPQHIRENSDVFDFSLSSEEMAKITKLHKGVRAERFYQASFAASKALPRMTREAFDECQDILKKIRGPKGTLISPCPHAGLDSPVPLPMDVAQRGGHDMTNGKVDWEKLGFHRPVEEEPGFWRRMGLATGKGIDGGKGKGKRFPLLKDGLPVGGKGVPHSAMVGYR</sequence>
<organism evidence="6">
    <name type="scientific">Cladocopium goreaui</name>
    <dbReference type="NCBI Taxonomy" id="2562237"/>
    <lineage>
        <taxon>Eukaryota</taxon>
        <taxon>Sar</taxon>
        <taxon>Alveolata</taxon>
        <taxon>Dinophyceae</taxon>
        <taxon>Suessiales</taxon>
        <taxon>Symbiodiniaceae</taxon>
        <taxon>Cladocopium</taxon>
    </lineage>
</organism>
<feature type="region of interest" description="Disordered" evidence="2">
    <location>
        <begin position="577"/>
        <end position="601"/>
    </location>
</feature>
<dbReference type="Pfam" id="PF00248">
    <property type="entry name" value="Aldo_ket_red"/>
    <property type="match status" value="1"/>
</dbReference>
<evidence type="ECO:0000313" key="7">
    <source>
        <dbReference type="EMBL" id="CAL1172373.1"/>
    </source>
</evidence>
<evidence type="ECO:0000256" key="2">
    <source>
        <dbReference type="SAM" id="MobiDB-lite"/>
    </source>
</evidence>
<feature type="compositionally biased region" description="Basic and acidic residues" evidence="2">
    <location>
        <begin position="691"/>
        <end position="700"/>
    </location>
</feature>
<dbReference type="Proteomes" id="UP001152797">
    <property type="component" value="Unassembled WGS sequence"/>
</dbReference>
<feature type="compositionally biased region" description="Basic and acidic residues" evidence="2">
    <location>
        <begin position="47"/>
        <end position="65"/>
    </location>
</feature>
<dbReference type="Gene3D" id="3.20.20.100">
    <property type="entry name" value="NADP-dependent oxidoreductase domain"/>
    <property type="match status" value="1"/>
</dbReference>
<feature type="region of interest" description="Disordered" evidence="2">
    <location>
        <begin position="1"/>
        <end position="65"/>
    </location>
</feature>
<dbReference type="PROSITE" id="PS00062">
    <property type="entry name" value="ALDOKETO_REDUCTASE_2"/>
    <property type="match status" value="1"/>
</dbReference>
<dbReference type="PROSITE" id="PS50103">
    <property type="entry name" value="ZF_C3H1"/>
    <property type="match status" value="1"/>
</dbReference>
<dbReference type="PROSITE" id="PS50994">
    <property type="entry name" value="INTEGRASE"/>
    <property type="match status" value="1"/>
</dbReference>
<dbReference type="Pfam" id="PF07727">
    <property type="entry name" value="RVT_2"/>
    <property type="match status" value="1"/>
</dbReference>
<keyword evidence="1" id="KW-0862">Zinc</keyword>
<keyword evidence="9" id="KW-1185">Reference proteome</keyword>
<dbReference type="Gene3D" id="3.30.420.10">
    <property type="entry name" value="Ribonuclease H-like superfamily/Ribonuclease H"/>
    <property type="match status" value="1"/>
</dbReference>
<evidence type="ECO:0000259" key="5">
    <source>
        <dbReference type="PROSITE" id="PS50994"/>
    </source>
</evidence>
<dbReference type="OrthoDB" id="4772102at2759"/>
<feature type="region of interest" description="Disordered" evidence="2">
    <location>
        <begin position="1317"/>
        <end position="1374"/>
    </location>
</feature>
<dbReference type="EMBL" id="CAMXCT030006726">
    <property type="protein sequence ID" value="CAL4806310.1"/>
    <property type="molecule type" value="Genomic_DNA"/>
</dbReference>
<evidence type="ECO:0000313" key="8">
    <source>
        <dbReference type="EMBL" id="CAL4806310.1"/>
    </source>
</evidence>
<feature type="region of interest" description="Disordered" evidence="2">
    <location>
        <begin position="162"/>
        <end position="216"/>
    </location>
</feature>
<feature type="zinc finger region" description="C3H1-type" evidence="1">
    <location>
        <begin position="604"/>
        <end position="632"/>
    </location>
</feature>
<dbReference type="GO" id="GO:0015074">
    <property type="term" value="P:DNA integration"/>
    <property type="evidence" value="ECO:0007669"/>
    <property type="project" value="InterPro"/>
</dbReference>
<name>A0A9P1M4Q3_9DINO</name>
<dbReference type="SUPFAM" id="SSF51430">
    <property type="entry name" value="NAD(P)-linked oxidoreductase"/>
    <property type="match status" value="1"/>
</dbReference>
<feature type="region of interest" description="Disordered" evidence="2">
    <location>
        <begin position="243"/>
        <end position="302"/>
    </location>
</feature>
<dbReference type="GO" id="GO:0003676">
    <property type="term" value="F:nucleic acid binding"/>
    <property type="evidence" value="ECO:0007669"/>
    <property type="project" value="InterPro"/>
</dbReference>
<dbReference type="InterPro" id="IPR000571">
    <property type="entry name" value="Znf_CCCH"/>
</dbReference>
<dbReference type="InterPro" id="IPR001584">
    <property type="entry name" value="Integrase_cat-core"/>
</dbReference>
<dbReference type="InterPro" id="IPR036397">
    <property type="entry name" value="RNaseH_sf"/>
</dbReference>
<evidence type="ECO:0000259" key="4">
    <source>
        <dbReference type="PROSITE" id="PS50158"/>
    </source>
</evidence>
<gene>
    <name evidence="6" type="ORF">C1SCF055_LOCUS43527</name>
</gene>
<proteinExistence type="predicted"/>
<feature type="compositionally biased region" description="Basic and acidic residues" evidence="2">
    <location>
        <begin position="1349"/>
        <end position="1374"/>
    </location>
</feature>
<reference evidence="7" key="2">
    <citation type="submission" date="2024-04" db="EMBL/GenBank/DDBJ databases">
        <authorList>
            <person name="Chen Y."/>
            <person name="Shah S."/>
            <person name="Dougan E. K."/>
            <person name="Thang M."/>
            <person name="Chan C."/>
        </authorList>
    </citation>
    <scope>NUCLEOTIDE SEQUENCE [LARGE SCALE GENOMIC DNA]</scope>
</reference>